<sequence>MAFSIEHVPLDQANGKPVPGGHHINNGRLNELFERDASIIREIHAKQNVPVAITNSILDSRLPPPREPNAQLDAVAIPPKWDENSNTGTSAEPCSTVPSSIPPPTSPSNVVVPPPMPPILPTIPTVSMPDVTKPPPPIPNIIAASNPPQSISPPIQAPFPQAYLAEMSSPPCPSIPPWSPTRPPPVSLGNTMASTILQAALRPNTTFQWYV</sequence>
<gene>
    <name evidence="2" type="ORF">ANCDUO_22778</name>
</gene>
<organism evidence="2 3">
    <name type="scientific">Ancylostoma duodenale</name>
    <dbReference type="NCBI Taxonomy" id="51022"/>
    <lineage>
        <taxon>Eukaryota</taxon>
        <taxon>Metazoa</taxon>
        <taxon>Ecdysozoa</taxon>
        <taxon>Nematoda</taxon>
        <taxon>Chromadorea</taxon>
        <taxon>Rhabditida</taxon>
        <taxon>Rhabditina</taxon>
        <taxon>Rhabditomorpha</taxon>
        <taxon>Strongyloidea</taxon>
        <taxon>Ancylostomatidae</taxon>
        <taxon>Ancylostomatinae</taxon>
        <taxon>Ancylostoma</taxon>
    </lineage>
</organism>
<dbReference type="Proteomes" id="UP000054047">
    <property type="component" value="Unassembled WGS sequence"/>
</dbReference>
<proteinExistence type="predicted"/>
<reference evidence="2 3" key="1">
    <citation type="submission" date="2013-12" db="EMBL/GenBank/DDBJ databases">
        <title>Draft genome of the parsitic nematode Ancylostoma duodenale.</title>
        <authorList>
            <person name="Mitreva M."/>
        </authorList>
    </citation>
    <scope>NUCLEOTIDE SEQUENCE [LARGE SCALE GENOMIC DNA]</scope>
    <source>
        <strain evidence="2 3">Zhejiang</strain>
    </source>
</reference>
<feature type="region of interest" description="Disordered" evidence="1">
    <location>
        <begin position="81"/>
        <end position="108"/>
    </location>
</feature>
<accession>A0A0C2FQD7</accession>
<evidence type="ECO:0000256" key="1">
    <source>
        <dbReference type="SAM" id="MobiDB-lite"/>
    </source>
</evidence>
<dbReference type="AlphaFoldDB" id="A0A0C2FQD7"/>
<feature type="region of interest" description="Disordered" evidence="1">
    <location>
        <begin position="1"/>
        <end position="22"/>
    </location>
</feature>
<dbReference type="OrthoDB" id="5870251at2759"/>
<evidence type="ECO:0000313" key="3">
    <source>
        <dbReference type="Proteomes" id="UP000054047"/>
    </source>
</evidence>
<protein>
    <submittedName>
        <fullName evidence="2">Uncharacterized protein</fullName>
    </submittedName>
</protein>
<evidence type="ECO:0000313" key="2">
    <source>
        <dbReference type="EMBL" id="KIH47166.1"/>
    </source>
</evidence>
<name>A0A0C2FQD7_9BILA</name>
<dbReference type="EMBL" id="KN768051">
    <property type="protein sequence ID" value="KIH47166.1"/>
    <property type="molecule type" value="Genomic_DNA"/>
</dbReference>
<keyword evidence="3" id="KW-1185">Reference proteome</keyword>